<keyword evidence="3 8" id="KW-0813">Transport</keyword>
<evidence type="ECO:0000256" key="4">
    <source>
        <dbReference type="ARBA" id="ARBA00022475"/>
    </source>
</evidence>
<feature type="transmembrane region" description="Helical" evidence="8">
    <location>
        <begin position="238"/>
        <end position="260"/>
    </location>
</feature>
<feature type="transmembrane region" description="Helical" evidence="8">
    <location>
        <begin position="300"/>
        <end position="320"/>
    </location>
</feature>
<dbReference type="InterPro" id="IPR047817">
    <property type="entry name" value="ABC2_TM_bact-type"/>
</dbReference>
<keyword evidence="6 8" id="KW-1133">Transmembrane helix</keyword>
<dbReference type="InterPro" id="IPR000412">
    <property type="entry name" value="ABC_2_transport"/>
</dbReference>
<protein>
    <recommendedName>
        <fullName evidence="8">Transport permease protein</fullName>
    </recommendedName>
</protein>
<feature type="transmembrane region" description="Helical" evidence="8">
    <location>
        <begin position="187"/>
        <end position="212"/>
    </location>
</feature>
<comment type="similarity">
    <text evidence="2 8">Belongs to the ABC-2 integral membrane protein family.</text>
</comment>
<evidence type="ECO:0000256" key="8">
    <source>
        <dbReference type="RuleBase" id="RU361157"/>
    </source>
</evidence>
<dbReference type="PANTHER" id="PTHR30294:SF29">
    <property type="entry name" value="MULTIDRUG ABC TRANSPORTER PERMEASE YBHS-RELATED"/>
    <property type="match status" value="1"/>
</dbReference>
<evidence type="ECO:0000256" key="6">
    <source>
        <dbReference type="ARBA" id="ARBA00022989"/>
    </source>
</evidence>
<evidence type="ECO:0000256" key="5">
    <source>
        <dbReference type="ARBA" id="ARBA00022692"/>
    </source>
</evidence>
<sequence>MSGQRMTQLLAVVLKEVRQTLRDRRIMGLLLVSPIVQLIVFGFAVNFDVDKVPAAVVDLDRTARSRAYINSLMADGTLRRAVELPDAASAQALLDAGGASVAIILPQGLDRDITRQRTADVQVLVDGSDPNRSGVALGATGTFFGQLNEKVAETRLRTMSAARGVPLQLPTVRVQPRVYYNPKLQTAVFMVPGITSMLLLLVTTIVTAMGLAREREMGTLEQVLVTPIPPGIMMMGKLIPFLVIGAFDFTLAITVGAYLFDMPLLGSFVALFVATALYLSATLGMGLFISTVSTSQQQAFMGGILFMLPAILLSGILTPVRSMPEWLQPITYINPVRYYIEILRAVLLKDAGWSDLGFQFVALGIFGFCIITLASRRFSKQLA</sequence>
<name>A0A1H7Y4Y4_STIAU</name>
<keyword evidence="4 8" id="KW-1003">Cell membrane</keyword>
<evidence type="ECO:0000313" key="11">
    <source>
        <dbReference type="Proteomes" id="UP000182719"/>
    </source>
</evidence>
<reference evidence="11" key="1">
    <citation type="submission" date="2016-10" db="EMBL/GenBank/DDBJ databases">
        <authorList>
            <person name="Varghese N."/>
            <person name="Submissions S."/>
        </authorList>
    </citation>
    <scope>NUCLEOTIDE SEQUENCE [LARGE SCALE GENOMIC DNA]</scope>
    <source>
        <strain evidence="11">DSM 17044</strain>
    </source>
</reference>
<feature type="transmembrane region" description="Helical" evidence="8">
    <location>
        <begin position="266"/>
        <end position="288"/>
    </location>
</feature>
<dbReference type="PANTHER" id="PTHR30294">
    <property type="entry name" value="MEMBRANE COMPONENT OF ABC TRANSPORTER YHHJ-RELATED"/>
    <property type="match status" value="1"/>
</dbReference>
<dbReference type="InterPro" id="IPR051449">
    <property type="entry name" value="ABC-2_transporter_component"/>
</dbReference>
<keyword evidence="7 8" id="KW-0472">Membrane</keyword>
<accession>A0A1H7Y4Y4</accession>
<feature type="domain" description="ABC transmembrane type-2" evidence="9">
    <location>
        <begin position="141"/>
        <end position="381"/>
    </location>
</feature>
<comment type="subcellular location">
    <subcellularLocation>
        <location evidence="1 8">Cell membrane</location>
        <topology evidence="1 8">Multi-pass membrane protein</topology>
    </subcellularLocation>
</comment>
<evidence type="ECO:0000256" key="7">
    <source>
        <dbReference type="ARBA" id="ARBA00023136"/>
    </source>
</evidence>
<dbReference type="GO" id="GO:0043190">
    <property type="term" value="C:ATP-binding cassette (ABC) transporter complex"/>
    <property type="evidence" value="ECO:0007669"/>
    <property type="project" value="InterPro"/>
</dbReference>
<dbReference type="OrthoDB" id="9808686at2"/>
<dbReference type="Pfam" id="PF12698">
    <property type="entry name" value="ABC2_membrane_3"/>
    <property type="match status" value="1"/>
</dbReference>
<evidence type="ECO:0000256" key="3">
    <source>
        <dbReference type="ARBA" id="ARBA00022448"/>
    </source>
</evidence>
<keyword evidence="5 8" id="KW-0812">Transmembrane</keyword>
<dbReference type="EMBL" id="FOAP01000016">
    <property type="protein sequence ID" value="SEM41011.1"/>
    <property type="molecule type" value="Genomic_DNA"/>
</dbReference>
<keyword evidence="11" id="KW-1185">Reference proteome</keyword>
<proteinExistence type="inferred from homology"/>
<dbReference type="Proteomes" id="UP000182719">
    <property type="component" value="Unassembled WGS sequence"/>
</dbReference>
<evidence type="ECO:0000256" key="2">
    <source>
        <dbReference type="ARBA" id="ARBA00007783"/>
    </source>
</evidence>
<evidence type="ECO:0000313" key="10">
    <source>
        <dbReference type="EMBL" id="SEM41011.1"/>
    </source>
</evidence>
<dbReference type="InterPro" id="IPR013525">
    <property type="entry name" value="ABC2_TM"/>
</dbReference>
<dbReference type="GO" id="GO:0140359">
    <property type="term" value="F:ABC-type transporter activity"/>
    <property type="evidence" value="ECO:0007669"/>
    <property type="project" value="InterPro"/>
</dbReference>
<dbReference type="AlphaFoldDB" id="A0A1H7Y4Y4"/>
<evidence type="ECO:0000259" key="9">
    <source>
        <dbReference type="PROSITE" id="PS51012"/>
    </source>
</evidence>
<organism evidence="10 11">
    <name type="scientific">Stigmatella aurantiaca</name>
    <dbReference type="NCBI Taxonomy" id="41"/>
    <lineage>
        <taxon>Bacteria</taxon>
        <taxon>Pseudomonadati</taxon>
        <taxon>Myxococcota</taxon>
        <taxon>Myxococcia</taxon>
        <taxon>Myxococcales</taxon>
        <taxon>Cystobacterineae</taxon>
        <taxon>Archangiaceae</taxon>
        <taxon>Stigmatella</taxon>
    </lineage>
</organism>
<dbReference type="Gene3D" id="3.40.1710.10">
    <property type="entry name" value="abc type-2 transporter like domain"/>
    <property type="match status" value="1"/>
</dbReference>
<dbReference type="PROSITE" id="PS51012">
    <property type="entry name" value="ABC_TM2"/>
    <property type="match status" value="1"/>
</dbReference>
<feature type="transmembrane region" description="Helical" evidence="8">
    <location>
        <begin position="356"/>
        <end position="374"/>
    </location>
</feature>
<evidence type="ECO:0000256" key="1">
    <source>
        <dbReference type="ARBA" id="ARBA00004651"/>
    </source>
</evidence>
<feature type="transmembrane region" description="Helical" evidence="8">
    <location>
        <begin position="26"/>
        <end position="45"/>
    </location>
</feature>
<gene>
    <name evidence="10" type="ORF">SAMN05444354_11686</name>
</gene>
<dbReference type="PRINTS" id="PR00164">
    <property type="entry name" value="ABC2TRNSPORT"/>
</dbReference>